<dbReference type="SMART" id="SM00382">
    <property type="entry name" value="AAA"/>
    <property type="match status" value="1"/>
</dbReference>
<dbReference type="OrthoDB" id="9775490at2"/>
<feature type="domain" description="ABC transporter" evidence="4">
    <location>
        <begin position="8"/>
        <end position="231"/>
    </location>
</feature>
<sequence length="306" mass="32791">MNQDTCIARLEGVHKRYGAVTALDGIDLTIHRGELLALLGPNGAGKTTSISLLLGLHRADSGTVSLFGRDPQDIDARRRIGVMLQSANLPPTLKVKELLRLTASYYPQPRSVAECAGLAGITDLLDRRYVALSGGQQRRVQFAMALAGHPELLFLDEPTVGMDITSRQALWASIRQLVASGASVVLTTHYLEEAEALADRVCVIAKGRVVSEGTVDALRAHVAVRRIRCITATPADTVAAWPEVDTVSLQQGRLNIATTQAEAVVRRLLAVDADLSELEVQRAGLAEAFTEITRDSEAADAAQEAA</sequence>
<dbReference type="InterPro" id="IPR027417">
    <property type="entry name" value="P-loop_NTPase"/>
</dbReference>
<dbReference type="AlphaFoldDB" id="A0A4Y5Z196"/>
<dbReference type="CDD" id="cd03230">
    <property type="entry name" value="ABC_DR_subfamily_A"/>
    <property type="match status" value="1"/>
</dbReference>
<gene>
    <name evidence="5" type="ORF">FIV34_06495</name>
</gene>
<organism evidence="5 6">
    <name type="scientific">Luteibacter pinisoli</name>
    <dbReference type="NCBI Taxonomy" id="2589080"/>
    <lineage>
        <taxon>Bacteria</taxon>
        <taxon>Pseudomonadati</taxon>
        <taxon>Pseudomonadota</taxon>
        <taxon>Gammaproteobacteria</taxon>
        <taxon>Lysobacterales</taxon>
        <taxon>Rhodanobacteraceae</taxon>
        <taxon>Luteibacter</taxon>
    </lineage>
</organism>
<evidence type="ECO:0000313" key="5">
    <source>
        <dbReference type="EMBL" id="QDE38874.1"/>
    </source>
</evidence>
<evidence type="ECO:0000313" key="6">
    <source>
        <dbReference type="Proteomes" id="UP000316093"/>
    </source>
</evidence>
<name>A0A4Y5Z196_9GAMM</name>
<keyword evidence="6" id="KW-1185">Reference proteome</keyword>
<dbReference type="InterPro" id="IPR050763">
    <property type="entry name" value="ABC_transporter_ATP-binding"/>
</dbReference>
<dbReference type="GO" id="GO:0005524">
    <property type="term" value="F:ATP binding"/>
    <property type="evidence" value="ECO:0007669"/>
    <property type="project" value="UniProtKB-KW"/>
</dbReference>
<keyword evidence="3 5" id="KW-0067">ATP-binding</keyword>
<dbReference type="PANTHER" id="PTHR42711">
    <property type="entry name" value="ABC TRANSPORTER ATP-BINDING PROTEIN"/>
    <property type="match status" value="1"/>
</dbReference>
<dbReference type="Proteomes" id="UP000316093">
    <property type="component" value="Chromosome"/>
</dbReference>
<dbReference type="InterPro" id="IPR003439">
    <property type="entry name" value="ABC_transporter-like_ATP-bd"/>
</dbReference>
<keyword evidence="2" id="KW-0547">Nucleotide-binding</keyword>
<dbReference type="RefSeq" id="WP_139980816.1">
    <property type="nucleotide sequence ID" value="NZ_CP041046.1"/>
</dbReference>
<dbReference type="GO" id="GO:0016887">
    <property type="term" value="F:ATP hydrolysis activity"/>
    <property type="evidence" value="ECO:0007669"/>
    <property type="project" value="InterPro"/>
</dbReference>
<dbReference type="Gene3D" id="3.40.50.300">
    <property type="entry name" value="P-loop containing nucleotide triphosphate hydrolases"/>
    <property type="match status" value="1"/>
</dbReference>
<evidence type="ECO:0000256" key="1">
    <source>
        <dbReference type="ARBA" id="ARBA00022448"/>
    </source>
</evidence>
<dbReference type="PROSITE" id="PS50893">
    <property type="entry name" value="ABC_TRANSPORTER_2"/>
    <property type="match status" value="1"/>
</dbReference>
<dbReference type="PANTHER" id="PTHR42711:SF17">
    <property type="entry name" value="ABC TRANSPORTER ATP-BINDING PROTEIN"/>
    <property type="match status" value="1"/>
</dbReference>
<accession>A0A4Y5Z196</accession>
<dbReference type="Pfam" id="PF00005">
    <property type="entry name" value="ABC_tran"/>
    <property type="match status" value="1"/>
</dbReference>
<dbReference type="InterPro" id="IPR003593">
    <property type="entry name" value="AAA+_ATPase"/>
</dbReference>
<dbReference type="EMBL" id="CP041046">
    <property type="protein sequence ID" value="QDE38874.1"/>
    <property type="molecule type" value="Genomic_DNA"/>
</dbReference>
<evidence type="ECO:0000256" key="2">
    <source>
        <dbReference type="ARBA" id="ARBA00022741"/>
    </source>
</evidence>
<reference evidence="5 6" key="1">
    <citation type="submission" date="2019-06" db="EMBL/GenBank/DDBJ databases">
        <title>A complete genome sequence for Luteibacter pinisoli MAH-14.</title>
        <authorList>
            <person name="Baltrus D.A."/>
        </authorList>
    </citation>
    <scope>NUCLEOTIDE SEQUENCE [LARGE SCALE GENOMIC DNA]</scope>
    <source>
        <strain evidence="5 6">MAH-14</strain>
    </source>
</reference>
<protein>
    <submittedName>
        <fullName evidence="5">ABC transporter ATP-binding protein</fullName>
    </submittedName>
</protein>
<evidence type="ECO:0000259" key="4">
    <source>
        <dbReference type="PROSITE" id="PS50893"/>
    </source>
</evidence>
<evidence type="ECO:0000256" key="3">
    <source>
        <dbReference type="ARBA" id="ARBA00022840"/>
    </source>
</evidence>
<dbReference type="PROSITE" id="PS00211">
    <property type="entry name" value="ABC_TRANSPORTER_1"/>
    <property type="match status" value="1"/>
</dbReference>
<dbReference type="SUPFAM" id="SSF52540">
    <property type="entry name" value="P-loop containing nucleoside triphosphate hydrolases"/>
    <property type="match status" value="1"/>
</dbReference>
<dbReference type="KEGG" id="lpy:FIV34_06495"/>
<proteinExistence type="predicted"/>
<keyword evidence="1" id="KW-0813">Transport</keyword>
<dbReference type="InterPro" id="IPR017871">
    <property type="entry name" value="ABC_transporter-like_CS"/>
</dbReference>